<evidence type="ECO:0000256" key="5">
    <source>
        <dbReference type="ARBA" id="ARBA00022692"/>
    </source>
</evidence>
<evidence type="ECO:0000256" key="6">
    <source>
        <dbReference type="ARBA" id="ARBA00022737"/>
    </source>
</evidence>
<dbReference type="Gene3D" id="1.20.1280.290">
    <property type="match status" value="2"/>
</dbReference>
<feature type="transmembrane region" description="Helical" evidence="9">
    <location>
        <begin position="180"/>
        <end position="202"/>
    </location>
</feature>
<protein>
    <recommendedName>
        <fullName evidence="9">Sugar transporter SWEET</fullName>
    </recommendedName>
</protein>
<dbReference type="EMBL" id="LIAE01010330">
    <property type="protein sequence ID" value="PAV63094.1"/>
    <property type="molecule type" value="Genomic_DNA"/>
</dbReference>
<feature type="transmembrane region" description="Helical" evidence="9">
    <location>
        <begin position="154"/>
        <end position="174"/>
    </location>
</feature>
<dbReference type="GO" id="GO:0051119">
    <property type="term" value="F:sugar transmembrane transporter activity"/>
    <property type="evidence" value="ECO:0007669"/>
    <property type="project" value="InterPro"/>
</dbReference>
<evidence type="ECO:0000256" key="3">
    <source>
        <dbReference type="ARBA" id="ARBA00022448"/>
    </source>
</evidence>
<accession>A0A2A2JMZ4</accession>
<reference evidence="10 11" key="1">
    <citation type="journal article" date="2017" name="Curr. Biol.">
        <title>Genome architecture and evolution of a unichromosomal asexual nematode.</title>
        <authorList>
            <person name="Fradin H."/>
            <person name="Zegar C."/>
            <person name="Gutwein M."/>
            <person name="Lucas J."/>
            <person name="Kovtun M."/>
            <person name="Corcoran D."/>
            <person name="Baugh L.R."/>
            <person name="Kiontke K."/>
            <person name="Gunsalus K."/>
            <person name="Fitch D.H."/>
            <person name="Piano F."/>
        </authorList>
    </citation>
    <scope>NUCLEOTIDE SEQUENCE [LARGE SCALE GENOMIC DNA]</scope>
    <source>
        <strain evidence="10">PF1309</strain>
    </source>
</reference>
<gene>
    <name evidence="10" type="ORF">WR25_17334</name>
</gene>
<dbReference type="GO" id="GO:0012505">
    <property type="term" value="C:endomembrane system"/>
    <property type="evidence" value="ECO:0007669"/>
    <property type="project" value="UniProtKB-SubCell"/>
</dbReference>
<keyword evidence="5 9" id="KW-0812">Transmembrane</keyword>
<feature type="transmembrane region" description="Helical" evidence="9">
    <location>
        <begin position="93"/>
        <end position="111"/>
    </location>
</feature>
<evidence type="ECO:0000256" key="2">
    <source>
        <dbReference type="ARBA" id="ARBA00007809"/>
    </source>
</evidence>
<feature type="transmembrane region" description="Helical" evidence="9">
    <location>
        <begin position="123"/>
        <end position="142"/>
    </location>
</feature>
<keyword evidence="6" id="KW-0677">Repeat</keyword>
<dbReference type="Pfam" id="PF03083">
    <property type="entry name" value="MtN3_slv"/>
    <property type="match status" value="2"/>
</dbReference>
<comment type="caution">
    <text evidence="10">The sequence shown here is derived from an EMBL/GenBank/DDBJ whole genome shotgun (WGS) entry which is preliminary data.</text>
</comment>
<evidence type="ECO:0000313" key="10">
    <source>
        <dbReference type="EMBL" id="PAV63094.1"/>
    </source>
</evidence>
<comment type="caution">
    <text evidence="9">Lacks conserved residue(s) required for the propagation of feature annotation.</text>
</comment>
<evidence type="ECO:0000313" key="11">
    <source>
        <dbReference type="Proteomes" id="UP000218231"/>
    </source>
</evidence>
<comment type="function">
    <text evidence="9">Mediates sugar transport across membranes.</text>
</comment>
<dbReference type="FunFam" id="1.20.1280.290:FF:000032">
    <property type="entry name" value="Sugar transporter SWEET"/>
    <property type="match status" value="1"/>
</dbReference>
<feature type="transmembrane region" description="Helical" evidence="9">
    <location>
        <begin position="6"/>
        <end position="26"/>
    </location>
</feature>
<feature type="transmembrane region" description="Helical" evidence="9">
    <location>
        <begin position="68"/>
        <end position="86"/>
    </location>
</feature>
<dbReference type="STRING" id="2018661.A0A2A2JMZ4"/>
<dbReference type="PANTHER" id="PTHR10791">
    <property type="entry name" value="RAG1-ACTIVATING PROTEIN 1"/>
    <property type="match status" value="1"/>
</dbReference>
<keyword evidence="4 9" id="KW-0762">Sugar transport</keyword>
<dbReference type="InterPro" id="IPR004316">
    <property type="entry name" value="SWEET_rpt"/>
</dbReference>
<dbReference type="PANTHER" id="PTHR10791:SF245">
    <property type="entry name" value="SUGAR TRANSPORTER SWEET"/>
    <property type="match status" value="1"/>
</dbReference>
<name>A0A2A2JMZ4_9BILA</name>
<dbReference type="OrthoDB" id="409725at2759"/>
<organism evidence="10 11">
    <name type="scientific">Diploscapter pachys</name>
    <dbReference type="NCBI Taxonomy" id="2018661"/>
    <lineage>
        <taxon>Eukaryota</taxon>
        <taxon>Metazoa</taxon>
        <taxon>Ecdysozoa</taxon>
        <taxon>Nematoda</taxon>
        <taxon>Chromadorea</taxon>
        <taxon>Rhabditida</taxon>
        <taxon>Rhabditina</taxon>
        <taxon>Rhabditomorpha</taxon>
        <taxon>Rhabditoidea</taxon>
        <taxon>Rhabditidae</taxon>
        <taxon>Diploscapter</taxon>
    </lineage>
</organism>
<evidence type="ECO:0000256" key="4">
    <source>
        <dbReference type="ARBA" id="ARBA00022597"/>
    </source>
</evidence>
<proteinExistence type="inferred from homology"/>
<comment type="similarity">
    <text evidence="2 9">Belongs to the SWEET sugar transporter family.</text>
</comment>
<evidence type="ECO:0000256" key="7">
    <source>
        <dbReference type="ARBA" id="ARBA00022989"/>
    </source>
</evidence>
<keyword evidence="7 9" id="KW-1133">Transmembrane helix</keyword>
<evidence type="ECO:0000256" key="1">
    <source>
        <dbReference type="ARBA" id="ARBA00004127"/>
    </source>
</evidence>
<keyword evidence="8 9" id="KW-0472">Membrane</keyword>
<comment type="subcellular location">
    <subcellularLocation>
        <location evidence="1">Endomembrane system</location>
        <topology evidence="1">Multi-pass membrane protein</topology>
    </subcellularLocation>
</comment>
<keyword evidence="11" id="KW-1185">Reference proteome</keyword>
<dbReference type="InterPro" id="IPR047664">
    <property type="entry name" value="SWEET"/>
</dbReference>
<keyword evidence="3 9" id="KW-0813">Transport</keyword>
<evidence type="ECO:0000256" key="9">
    <source>
        <dbReference type="RuleBase" id="RU910715"/>
    </source>
</evidence>
<sequence>MDLLTIYTIWLGCFSIAFTFLPLMMVLDWKKRGTADGFSSVGFILQLFMQCCWLRHDLLTDDMTNITINGLNLVFSAFYISAFAYYQPKRKYLIGQLAAWAITVKAIYTYVDWQTPEDAPDVMGTIAAGGQIASLAGGIYEIKRAISMGTTEYIPASFQFAIFTLILQWFAFGILHGNKFIAVANLAGLFVNVATIALYPIYPPLTWTVPIFNIPPQEKEKKSE</sequence>
<evidence type="ECO:0000256" key="8">
    <source>
        <dbReference type="ARBA" id="ARBA00023136"/>
    </source>
</evidence>
<dbReference type="AlphaFoldDB" id="A0A2A2JMZ4"/>
<dbReference type="GO" id="GO:0016020">
    <property type="term" value="C:membrane"/>
    <property type="evidence" value="ECO:0007669"/>
    <property type="project" value="InterPro"/>
</dbReference>
<dbReference type="Proteomes" id="UP000218231">
    <property type="component" value="Unassembled WGS sequence"/>
</dbReference>